<dbReference type="AlphaFoldDB" id="A0A1K2ERQ1"/>
<protein>
    <recommendedName>
        <fullName evidence="3">Calcium binding</fullName>
    </recommendedName>
</protein>
<name>A0A1K2ERQ1_STRAR</name>
<accession>A0A1K2ERQ1</accession>
<proteinExistence type="predicted"/>
<organism evidence="1 2">
    <name type="scientific">Streptomyces atratus</name>
    <dbReference type="NCBI Taxonomy" id="1893"/>
    <lineage>
        <taxon>Bacteria</taxon>
        <taxon>Bacillati</taxon>
        <taxon>Actinomycetota</taxon>
        <taxon>Actinomycetes</taxon>
        <taxon>Kitasatosporales</taxon>
        <taxon>Streptomycetaceae</taxon>
        <taxon>Streptomyces</taxon>
    </lineage>
</organism>
<dbReference type="EMBL" id="FPJO01000022">
    <property type="protein sequence ID" value="SFY38233.1"/>
    <property type="molecule type" value="Genomic_DNA"/>
</dbReference>
<dbReference type="RefSeq" id="WP_079179688.1">
    <property type="nucleotide sequence ID" value="NZ_CP108276.1"/>
</dbReference>
<sequence length="103" mass="11169">MGTLGRAELEAMIEEATVDAYNEDEQLTGLFTMLEECLDLPFTTAVLGVEVTVHGVDLTPDGRIAALCSRGRVRQSIGILELPLPSPAPEGADWIEAYRHWAG</sequence>
<dbReference type="Proteomes" id="UP000181909">
    <property type="component" value="Unassembled WGS sequence"/>
</dbReference>
<dbReference type="OrthoDB" id="3215291at2"/>
<gene>
    <name evidence="1" type="ORF">SAMN02787144_102232</name>
</gene>
<evidence type="ECO:0000313" key="1">
    <source>
        <dbReference type="EMBL" id="SFY38233.1"/>
    </source>
</evidence>
<evidence type="ECO:0008006" key="3">
    <source>
        <dbReference type="Google" id="ProtNLM"/>
    </source>
</evidence>
<evidence type="ECO:0000313" key="2">
    <source>
        <dbReference type="Proteomes" id="UP000181909"/>
    </source>
</evidence>
<reference evidence="1 2" key="1">
    <citation type="submission" date="2016-11" db="EMBL/GenBank/DDBJ databases">
        <authorList>
            <person name="Jaros S."/>
            <person name="Januszkiewicz K."/>
            <person name="Wedrychowicz H."/>
        </authorList>
    </citation>
    <scope>NUCLEOTIDE SEQUENCE [LARGE SCALE GENOMIC DNA]</scope>
    <source>
        <strain evidence="1 2">OK807</strain>
    </source>
</reference>